<dbReference type="InterPro" id="IPR008457">
    <property type="entry name" value="Cu-R_CopD_dom"/>
</dbReference>
<dbReference type="RefSeq" id="WP_147926449.1">
    <property type="nucleotide sequence ID" value="NZ_VKAC01000006.1"/>
</dbReference>
<evidence type="ECO:0000313" key="9">
    <source>
        <dbReference type="EMBL" id="TXR56017.1"/>
    </source>
</evidence>
<dbReference type="PANTHER" id="PTHR34820">
    <property type="entry name" value="INNER MEMBRANE PROTEIN YEBZ"/>
    <property type="match status" value="1"/>
</dbReference>
<feature type="compositionally biased region" description="Polar residues" evidence="6">
    <location>
        <begin position="673"/>
        <end position="686"/>
    </location>
</feature>
<evidence type="ECO:0000256" key="2">
    <source>
        <dbReference type="ARBA" id="ARBA00022475"/>
    </source>
</evidence>
<sequence>MVLERDATAVRDVDGAGRSPVALALVLGLPTALVAVVVSMVATGAAVPGVLGDAGPVVRWGLPVLRTTGDLAVSTVLGSLVLLAFALVPGSPAWRAVSRLASGAAVAWVLTAVVQPVLSFADIAGTPLSSAGLGSQIGYFLTEVPPGRTLLATAVLAVLAGTLVALGTATPASAAVAALLTAAALVPIALGSHGSAEGGHHTAVSGWWLHALGVGVWFGGLVALAVAGPHLGRSLPVVVRRYSAMALGAFALVVVSGLANGWVQIGATASGLLSPYGALLGVKTAAALALGVAGWLHRRSAIAGLDGAVERGRSAAGAPSPFWRLVGGEVLVMAAAVGVAVAMVRTGPPAGADGGPRSLAEQLTSDVVPPLPATPLRLLLQPAPDLLWLVVCGALVVAYAAGLARLRARGDRWPAGRAVSWFAGVAVLAWATSFGPQAYIDLLFSAHMVAHMTIMMVAPILLVAGAPITLAMRTLPKRRDGSRGPREWLMVLVHSRWARFVSHPVVAAVLFAGSIIVFYYSPLFGLALSTHLGHELMEVHFLLTGYLFASAVIGVDPGAWNPPYPLRLLLLLATMAFHAFFGVALTGGNELLAADWFSRLGLGVDALADQRTGGAIAWGIGEMPTLVLAIVLAVQWSRSDERETRRRDRAADRDGDAELAAYNAMLAARSGGSPDSATQGAGRQER</sequence>
<evidence type="ECO:0000256" key="1">
    <source>
        <dbReference type="ARBA" id="ARBA00004651"/>
    </source>
</evidence>
<keyword evidence="4 7" id="KW-1133">Transmembrane helix</keyword>
<organism evidence="9 10">
    <name type="scientific">Quadrisphaera setariae</name>
    <dbReference type="NCBI Taxonomy" id="2593304"/>
    <lineage>
        <taxon>Bacteria</taxon>
        <taxon>Bacillati</taxon>
        <taxon>Actinomycetota</taxon>
        <taxon>Actinomycetes</taxon>
        <taxon>Kineosporiales</taxon>
        <taxon>Kineosporiaceae</taxon>
        <taxon>Quadrisphaera</taxon>
    </lineage>
</organism>
<feature type="transmembrane region" description="Helical" evidence="7">
    <location>
        <begin position="174"/>
        <end position="195"/>
    </location>
</feature>
<accession>A0A5C8ZDX8</accession>
<comment type="subcellular location">
    <subcellularLocation>
        <location evidence="1">Cell membrane</location>
        <topology evidence="1">Multi-pass membrane protein</topology>
    </subcellularLocation>
</comment>
<evidence type="ECO:0000313" key="10">
    <source>
        <dbReference type="Proteomes" id="UP000321234"/>
    </source>
</evidence>
<name>A0A5C8ZDX8_9ACTN</name>
<dbReference type="Pfam" id="PF09678">
    <property type="entry name" value="Caa3_CtaG"/>
    <property type="match status" value="1"/>
</dbReference>
<dbReference type="InterPro" id="IPR032694">
    <property type="entry name" value="CopC/D"/>
</dbReference>
<feature type="transmembrane region" description="Helical" evidence="7">
    <location>
        <begin position="568"/>
        <end position="588"/>
    </location>
</feature>
<feature type="transmembrane region" description="Helical" evidence="7">
    <location>
        <begin position="386"/>
        <end position="406"/>
    </location>
</feature>
<feature type="transmembrane region" description="Helical" evidence="7">
    <location>
        <begin position="452"/>
        <end position="476"/>
    </location>
</feature>
<proteinExistence type="predicted"/>
<evidence type="ECO:0000256" key="4">
    <source>
        <dbReference type="ARBA" id="ARBA00022989"/>
    </source>
</evidence>
<feature type="transmembrane region" description="Helical" evidence="7">
    <location>
        <begin position="322"/>
        <end position="344"/>
    </location>
</feature>
<feature type="transmembrane region" description="Helical" evidence="7">
    <location>
        <begin position="615"/>
        <end position="637"/>
    </location>
</feature>
<feature type="transmembrane region" description="Helical" evidence="7">
    <location>
        <begin position="497"/>
        <end position="519"/>
    </location>
</feature>
<feature type="transmembrane region" description="Helical" evidence="7">
    <location>
        <begin position="207"/>
        <end position="232"/>
    </location>
</feature>
<feature type="transmembrane region" description="Helical" evidence="7">
    <location>
        <begin position="539"/>
        <end position="556"/>
    </location>
</feature>
<feature type="transmembrane region" description="Helical" evidence="7">
    <location>
        <begin position="21"/>
        <end position="51"/>
    </location>
</feature>
<reference evidence="9 10" key="1">
    <citation type="submission" date="2019-07" db="EMBL/GenBank/DDBJ databases">
        <title>Quadrisphaera sp. strain DD2A genome sequencing and assembly.</title>
        <authorList>
            <person name="Kim I."/>
        </authorList>
    </citation>
    <scope>NUCLEOTIDE SEQUENCE [LARGE SCALE GENOMIC DNA]</scope>
    <source>
        <strain evidence="9 10">DD2A</strain>
    </source>
</reference>
<dbReference type="PANTHER" id="PTHR34820:SF4">
    <property type="entry name" value="INNER MEMBRANE PROTEIN YEBZ"/>
    <property type="match status" value="1"/>
</dbReference>
<keyword evidence="10" id="KW-1185">Reference proteome</keyword>
<comment type="caution">
    <text evidence="9">The sequence shown here is derived from an EMBL/GenBank/DDBJ whole genome shotgun (WGS) entry which is preliminary data.</text>
</comment>
<evidence type="ECO:0000259" key="8">
    <source>
        <dbReference type="Pfam" id="PF05425"/>
    </source>
</evidence>
<keyword evidence="5 7" id="KW-0472">Membrane</keyword>
<dbReference type="Proteomes" id="UP000321234">
    <property type="component" value="Unassembled WGS sequence"/>
</dbReference>
<evidence type="ECO:0000256" key="7">
    <source>
        <dbReference type="SAM" id="Phobius"/>
    </source>
</evidence>
<feature type="transmembrane region" description="Helical" evidence="7">
    <location>
        <begin position="149"/>
        <end position="167"/>
    </location>
</feature>
<feature type="transmembrane region" description="Helical" evidence="7">
    <location>
        <begin position="100"/>
        <end position="121"/>
    </location>
</feature>
<feature type="transmembrane region" description="Helical" evidence="7">
    <location>
        <begin position="418"/>
        <end position="440"/>
    </location>
</feature>
<keyword evidence="2" id="KW-1003">Cell membrane</keyword>
<dbReference type="Pfam" id="PF05425">
    <property type="entry name" value="CopD"/>
    <property type="match status" value="1"/>
</dbReference>
<dbReference type="InterPro" id="IPR019108">
    <property type="entry name" value="Caa3_assmbl_CtaG-rel"/>
</dbReference>
<evidence type="ECO:0000256" key="5">
    <source>
        <dbReference type="ARBA" id="ARBA00023136"/>
    </source>
</evidence>
<dbReference type="EMBL" id="VKAC01000006">
    <property type="protein sequence ID" value="TXR56017.1"/>
    <property type="molecule type" value="Genomic_DNA"/>
</dbReference>
<protein>
    <submittedName>
        <fullName evidence="9">Copper resistance protein CopD</fullName>
    </submittedName>
</protein>
<keyword evidence="3 7" id="KW-0812">Transmembrane</keyword>
<feature type="transmembrane region" description="Helical" evidence="7">
    <location>
        <begin position="71"/>
        <end position="88"/>
    </location>
</feature>
<feature type="transmembrane region" description="Helical" evidence="7">
    <location>
        <begin position="244"/>
        <end position="263"/>
    </location>
</feature>
<gene>
    <name evidence="9" type="ORF">FMM08_11215</name>
</gene>
<feature type="region of interest" description="Disordered" evidence="6">
    <location>
        <begin position="667"/>
        <end position="686"/>
    </location>
</feature>
<dbReference type="AlphaFoldDB" id="A0A5C8ZDX8"/>
<dbReference type="GO" id="GO:0005886">
    <property type="term" value="C:plasma membrane"/>
    <property type="evidence" value="ECO:0007669"/>
    <property type="project" value="UniProtKB-SubCell"/>
</dbReference>
<dbReference type="GO" id="GO:0006825">
    <property type="term" value="P:copper ion transport"/>
    <property type="evidence" value="ECO:0007669"/>
    <property type="project" value="InterPro"/>
</dbReference>
<feature type="domain" description="Copper resistance protein D" evidence="8">
    <location>
        <begin position="238"/>
        <end position="342"/>
    </location>
</feature>
<evidence type="ECO:0000256" key="3">
    <source>
        <dbReference type="ARBA" id="ARBA00022692"/>
    </source>
</evidence>
<dbReference type="OrthoDB" id="5241646at2"/>
<feature type="transmembrane region" description="Helical" evidence="7">
    <location>
        <begin position="275"/>
        <end position="296"/>
    </location>
</feature>
<evidence type="ECO:0000256" key="6">
    <source>
        <dbReference type="SAM" id="MobiDB-lite"/>
    </source>
</evidence>